<dbReference type="EMBL" id="JAOPHQ010002843">
    <property type="protein sequence ID" value="KAK0145713.1"/>
    <property type="molecule type" value="Genomic_DNA"/>
</dbReference>
<feature type="compositionally biased region" description="Basic and acidic residues" evidence="1">
    <location>
        <begin position="47"/>
        <end position="62"/>
    </location>
</feature>
<proteinExistence type="predicted"/>
<sequence length="203" mass="23003">MTDEELREYIEQYGDRLAIRAMCRQKTVKSRGVETVRSSLMQKVRERLGEQHGKTPANREEGPIGNQNAVKDNRRVEIGWLHSEDGTFHQVKTKKGGGTRHFSVQKSITMGDLLETGKGLFFPNGQSSKGPMANFNFDIRDYSHKAVPPEVTVGQLYEQTKLRMLRVYTTTKAKDVTPVSDALSDFEPQEESPMKVIFCHVSI</sequence>
<comment type="caution">
    <text evidence="2">The sequence shown here is derived from an EMBL/GenBank/DDBJ whole genome shotgun (WGS) entry which is preliminary data.</text>
</comment>
<protein>
    <submittedName>
        <fullName evidence="2">Uncharacterized protein</fullName>
    </submittedName>
</protein>
<accession>A0AA47P2U6</accession>
<evidence type="ECO:0000313" key="3">
    <source>
        <dbReference type="Proteomes" id="UP001174136"/>
    </source>
</evidence>
<dbReference type="Proteomes" id="UP001174136">
    <property type="component" value="Unassembled WGS sequence"/>
</dbReference>
<evidence type="ECO:0000313" key="2">
    <source>
        <dbReference type="EMBL" id="KAK0145713.1"/>
    </source>
</evidence>
<feature type="region of interest" description="Disordered" evidence="1">
    <location>
        <begin position="47"/>
        <end position="67"/>
    </location>
</feature>
<reference evidence="2" key="1">
    <citation type="journal article" date="2023" name="Front. Mar. Sci.">
        <title>A new Merluccius polli reference genome to investigate the effects of global change in West African waters.</title>
        <authorList>
            <person name="Mateo J.L."/>
            <person name="Blanco-Fernandez C."/>
            <person name="Garcia-Vazquez E."/>
            <person name="Machado-Schiaffino G."/>
        </authorList>
    </citation>
    <scope>NUCLEOTIDE SEQUENCE</scope>
    <source>
        <strain evidence="2">C29</strain>
        <tissue evidence="2">Fin</tissue>
    </source>
</reference>
<evidence type="ECO:0000256" key="1">
    <source>
        <dbReference type="SAM" id="MobiDB-lite"/>
    </source>
</evidence>
<gene>
    <name evidence="2" type="ORF">N1851_015373</name>
</gene>
<keyword evidence="3" id="KW-1185">Reference proteome</keyword>
<name>A0AA47P2U6_MERPO</name>
<organism evidence="2 3">
    <name type="scientific">Merluccius polli</name>
    <name type="common">Benguela hake</name>
    <name type="synonym">Merluccius cadenati</name>
    <dbReference type="NCBI Taxonomy" id="89951"/>
    <lineage>
        <taxon>Eukaryota</taxon>
        <taxon>Metazoa</taxon>
        <taxon>Chordata</taxon>
        <taxon>Craniata</taxon>
        <taxon>Vertebrata</taxon>
        <taxon>Euteleostomi</taxon>
        <taxon>Actinopterygii</taxon>
        <taxon>Neopterygii</taxon>
        <taxon>Teleostei</taxon>
        <taxon>Neoteleostei</taxon>
        <taxon>Acanthomorphata</taxon>
        <taxon>Zeiogadaria</taxon>
        <taxon>Gadariae</taxon>
        <taxon>Gadiformes</taxon>
        <taxon>Gadoidei</taxon>
        <taxon>Merlucciidae</taxon>
        <taxon>Merluccius</taxon>
    </lineage>
</organism>
<dbReference type="AlphaFoldDB" id="A0AA47P2U6"/>